<dbReference type="PANTHER" id="PTHR33630:SF9">
    <property type="entry name" value="CUTINASE 4"/>
    <property type="match status" value="1"/>
</dbReference>
<dbReference type="RefSeq" id="WP_142554723.1">
    <property type="nucleotide sequence ID" value="NZ_VIFX01000039.1"/>
</dbReference>
<dbReference type="AlphaFoldDB" id="A0A544VUW9"/>
<keyword evidence="5 8" id="KW-0732">Signal</keyword>
<name>A0A544VUW9_9MYCO</name>
<protein>
    <recommendedName>
        <fullName evidence="8">Cutinase</fullName>
        <ecNumber evidence="8">3.1.1.-</ecNumber>
    </recommendedName>
</protein>
<comment type="subcellular location">
    <subcellularLocation>
        <location evidence="1 8">Secreted</location>
    </subcellularLocation>
</comment>
<comment type="function">
    <text evidence="8">Catalyzes the hydrolysis of complex carboxylic polyesters found in the cell wall of plants. Degrades cutin, a macromolecule that forms the structure of the plant cuticle.</text>
</comment>
<keyword evidence="10" id="KW-1185">Reference proteome</keyword>
<evidence type="ECO:0000256" key="4">
    <source>
        <dbReference type="ARBA" id="ARBA00022525"/>
    </source>
</evidence>
<evidence type="ECO:0000256" key="8">
    <source>
        <dbReference type="RuleBase" id="RU361263"/>
    </source>
</evidence>
<dbReference type="EMBL" id="VIFX01000039">
    <property type="protein sequence ID" value="TQR83772.1"/>
    <property type="molecule type" value="Genomic_DNA"/>
</dbReference>
<dbReference type="Proteomes" id="UP000315759">
    <property type="component" value="Unassembled WGS sequence"/>
</dbReference>
<organism evidence="9 10">
    <name type="scientific">Mycolicibacterium hodleri</name>
    <dbReference type="NCBI Taxonomy" id="49897"/>
    <lineage>
        <taxon>Bacteria</taxon>
        <taxon>Bacillati</taxon>
        <taxon>Actinomycetota</taxon>
        <taxon>Actinomycetes</taxon>
        <taxon>Mycobacteriales</taxon>
        <taxon>Mycobacteriaceae</taxon>
        <taxon>Mycolicibacterium</taxon>
    </lineage>
</organism>
<dbReference type="GO" id="GO:0052689">
    <property type="term" value="F:carboxylic ester hydrolase activity"/>
    <property type="evidence" value="ECO:0007669"/>
    <property type="project" value="UniProtKB-KW"/>
</dbReference>
<keyword evidence="4 8" id="KW-0964">Secreted</keyword>
<keyword evidence="3 8" id="KW-0719">Serine esterase</keyword>
<dbReference type="InterPro" id="IPR043580">
    <property type="entry name" value="CUTINASE_1"/>
</dbReference>
<keyword evidence="7" id="KW-1015">Disulfide bond</keyword>
<proteinExistence type="inferred from homology"/>
<dbReference type="InterPro" id="IPR029058">
    <property type="entry name" value="AB_hydrolase_fold"/>
</dbReference>
<feature type="signal peptide" evidence="8">
    <location>
        <begin position="1"/>
        <end position="33"/>
    </location>
</feature>
<evidence type="ECO:0000256" key="7">
    <source>
        <dbReference type="ARBA" id="ARBA00023157"/>
    </source>
</evidence>
<evidence type="ECO:0000313" key="10">
    <source>
        <dbReference type="Proteomes" id="UP000315759"/>
    </source>
</evidence>
<dbReference type="PROSITE" id="PS00155">
    <property type="entry name" value="CUTINASE_1"/>
    <property type="match status" value="1"/>
</dbReference>
<dbReference type="GO" id="GO:0005576">
    <property type="term" value="C:extracellular region"/>
    <property type="evidence" value="ECO:0007669"/>
    <property type="project" value="UniProtKB-SubCell"/>
</dbReference>
<dbReference type="SMART" id="SM01110">
    <property type="entry name" value="Cutinase"/>
    <property type="match status" value="1"/>
</dbReference>
<dbReference type="Gene3D" id="3.40.50.1820">
    <property type="entry name" value="alpha/beta hydrolase"/>
    <property type="match status" value="1"/>
</dbReference>
<evidence type="ECO:0000256" key="6">
    <source>
        <dbReference type="ARBA" id="ARBA00022801"/>
    </source>
</evidence>
<evidence type="ECO:0000256" key="1">
    <source>
        <dbReference type="ARBA" id="ARBA00004613"/>
    </source>
</evidence>
<keyword evidence="6 8" id="KW-0378">Hydrolase</keyword>
<comment type="caution">
    <text evidence="9">The sequence shown here is derived from an EMBL/GenBank/DDBJ whole genome shotgun (WGS) entry which is preliminary data.</text>
</comment>
<feature type="chain" id="PRO_5022247704" description="Cutinase" evidence="8">
    <location>
        <begin position="34"/>
        <end position="225"/>
    </location>
</feature>
<evidence type="ECO:0000313" key="9">
    <source>
        <dbReference type="EMBL" id="TQR83772.1"/>
    </source>
</evidence>
<accession>A0A544VUW9</accession>
<dbReference type="PANTHER" id="PTHR33630">
    <property type="entry name" value="CUTINASE RV1984C-RELATED-RELATED"/>
    <property type="match status" value="1"/>
</dbReference>
<evidence type="ECO:0000256" key="5">
    <source>
        <dbReference type="ARBA" id="ARBA00022729"/>
    </source>
</evidence>
<dbReference type="Pfam" id="PF01083">
    <property type="entry name" value="Cutinase"/>
    <property type="match status" value="1"/>
</dbReference>
<dbReference type="InterPro" id="IPR000675">
    <property type="entry name" value="Cutinase/axe"/>
</dbReference>
<evidence type="ECO:0000256" key="3">
    <source>
        <dbReference type="ARBA" id="ARBA00022487"/>
    </source>
</evidence>
<comment type="similarity">
    <text evidence="2 8">Belongs to the cutinase family.</text>
</comment>
<sequence length="225" mass="22355">MTARHLAGLTGATFALAASFLVAPMGGAPTASAAPCPDVEVVFARGTFAPQGLGGIGQEFVDAVRAKVGAKSVGVYAVVYPASTNFPTAVDGIRDAANHIEGMAATCPNTKIVLGGYSQGAAVAGFVTANAVPGGVDPADVPKPMPASVADHVAAVALLGTPDTRFMDMIGQPPVTVGPLYAGKTIQLCAPGDPICSDGDDGSAHTSYTRIGLTDEAAAFVASKV</sequence>
<gene>
    <name evidence="9" type="ORF">D8S82_25205</name>
</gene>
<reference evidence="9 10" key="1">
    <citation type="submission" date="2018-10" db="EMBL/GenBank/DDBJ databases">
        <title>Draft genome of Mycobacterium hodleri strain B.</title>
        <authorList>
            <person name="Amande T.J."/>
            <person name="Mcgenity T.J."/>
        </authorList>
    </citation>
    <scope>NUCLEOTIDE SEQUENCE [LARGE SCALE GENOMIC DNA]</scope>
    <source>
        <strain evidence="9 10">B</strain>
    </source>
</reference>
<dbReference type="SUPFAM" id="SSF53474">
    <property type="entry name" value="alpha/beta-Hydrolases"/>
    <property type="match status" value="1"/>
</dbReference>
<evidence type="ECO:0000256" key="2">
    <source>
        <dbReference type="ARBA" id="ARBA00007534"/>
    </source>
</evidence>
<dbReference type="EC" id="3.1.1.-" evidence="8"/>